<feature type="domain" description="DUF7716" evidence="1">
    <location>
        <begin position="138"/>
        <end position="226"/>
    </location>
</feature>
<dbReference type="InterPro" id="IPR056133">
    <property type="entry name" value="DUF7716"/>
</dbReference>
<reference evidence="2 3" key="1">
    <citation type="submission" date="2018-06" db="EMBL/GenBank/DDBJ databases">
        <title>Towards the identification of Burkholderia cepacia strain which caused fatal septicemia.</title>
        <authorList>
            <person name="Bui L.A.T."/>
            <person name="Zakharova I.B."/>
            <person name="Shpak I.M."/>
            <person name="Teteryatnikova N."/>
            <person name="Ustinov D.V."/>
            <person name="Kuzyutina Y.A."/>
            <person name="Nguyen H.N."/>
            <person name="Antonov A.S."/>
            <person name="Avdyusheva E.F."/>
            <person name="Victorov D.V."/>
        </authorList>
    </citation>
    <scope>NUCLEOTIDE SEQUENCE [LARGE SCALE GENOMIC DNA]</scope>
    <source>
        <strain evidence="2 3">PT02</strain>
    </source>
</reference>
<evidence type="ECO:0000313" key="2">
    <source>
        <dbReference type="EMBL" id="RAQ00295.1"/>
    </source>
</evidence>
<accession>A0AAQ0JGF3</accession>
<sequence>MVSARQTFRKALMLLDHGMTDRGEAVLHLALTEAEQEGDRVALAQSLVALGDLMCETSRSGSARPFLERALAAARDLDAGLLACERDRAERLLARIECERIGLQIRGPEDFKNRTFTLADFIAVVRAKAERPEGYDPAWQYDVYGNDGDADWCPRQTIYIGDKVQVDDDDRERYPERVTELGYVFRYSCEHFQDVVDLACRQKPGASIDDLVRCLNHFDRRDDFLDLDSNGE</sequence>
<dbReference type="EMBL" id="QLUZ01000032">
    <property type="protein sequence ID" value="RAQ00295.1"/>
    <property type="molecule type" value="Genomic_DNA"/>
</dbReference>
<evidence type="ECO:0000259" key="1">
    <source>
        <dbReference type="Pfam" id="PF24832"/>
    </source>
</evidence>
<dbReference type="AlphaFoldDB" id="A0AAQ0JGF3"/>
<dbReference type="Pfam" id="PF24832">
    <property type="entry name" value="DUF7716"/>
    <property type="match status" value="1"/>
</dbReference>
<protein>
    <recommendedName>
        <fullName evidence="1">DUF7716 domain-containing protein</fullName>
    </recommendedName>
</protein>
<name>A0AAQ0JGF3_BURCE</name>
<organism evidence="2 3">
    <name type="scientific">Burkholderia cepacia</name>
    <name type="common">Pseudomonas cepacia</name>
    <dbReference type="NCBI Taxonomy" id="292"/>
    <lineage>
        <taxon>Bacteria</taxon>
        <taxon>Pseudomonadati</taxon>
        <taxon>Pseudomonadota</taxon>
        <taxon>Betaproteobacteria</taxon>
        <taxon>Burkholderiales</taxon>
        <taxon>Burkholderiaceae</taxon>
        <taxon>Burkholderia</taxon>
        <taxon>Burkholderia cepacia complex</taxon>
    </lineage>
</organism>
<proteinExistence type="predicted"/>
<dbReference type="Proteomes" id="UP000248899">
    <property type="component" value="Unassembled WGS sequence"/>
</dbReference>
<evidence type="ECO:0000313" key="3">
    <source>
        <dbReference type="Proteomes" id="UP000248899"/>
    </source>
</evidence>
<gene>
    <name evidence="2" type="ORF">DPR02_34235</name>
</gene>
<comment type="caution">
    <text evidence="2">The sequence shown here is derived from an EMBL/GenBank/DDBJ whole genome shotgun (WGS) entry which is preliminary data.</text>
</comment>